<keyword evidence="3" id="KW-1185">Reference proteome</keyword>
<dbReference type="Pfam" id="PF14012">
    <property type="entry name" value="DUF4229"/>
    <property type="match status" value="1"/>
</dbReference>
<sequence>MKTRTWPSILAYTSARILIFGCAVILLYVAGARGVLLLFLGLVISALASYILLNRQRQLIADKLNGRIGRVGAKATAKAAEFRERLEEGTKAEDEEEAVR</sequence>
<accession>A0A6P2BWA7</accession>
<dbReference type="EMBL" id="RPFW01000006">
    <property type="protein sequence ID" value="TVZ01483.1"/>
    <property type="molecule type" value="Genomic_DNA"/>
</dbReference>
<protein>
    <submittedName>
        <fullName evidence="2">DUF4229 domain-containing protein</fullName>
    </submittedName>
</protein>
<dbReference type="Proteomes" id="UP000460272">
    <property type="component" value="Unassembled WGS sequence"/>
</dbReference>
<keyword evidence="1" id="KW-0472">Membrane</keyword>
<dbReference type="AlphaFoldDB" id="A0A6P2BWA7"/>
<proteinExistence type="predicted"/>
<evidence type="ECO:0000313" key="3">
    <source>
        <dbReference type="Proteomes" id="UP000460272"/>
    </source>
</evidence>
<evidence type="ECO:0000256" key="1">
    <source>
        <dbReference type="SAM" id="Phobius"/>
    </source>
</evidence>
<keyword evidence="1" id="KW-0812">Transmembrane</keyword>
<dbReference type="OrthoDB" id="3541782at2"/>
<keyword evidence="1" id="KW-1133">Transmembrane helix</keyword>
<evidence type="ECO:0000313" key="2">
    <source>
        <dbReference type="EMBL" id="TVZ01483.1"/>
    </source>
</evidence>
<name>A0A6P2BWA7_9ACTN</name>
<gene>
    <name evidence="2" type="ORF">EAS64_28645</name>
</gene>
<reference evidence="2 3" key="1">
    <citation type="submission" date="2018-11" db="EMBL/GenBank/DDBJ databases">
        <title>Trebonia kvetii gen.nov., sp.nov., a novel acidophilic actinobacterium, and proposal of the new actinobacterial family Treboniaceae fam. nov.</title>
        <authorList>
            <person name="Rapoport D."/>
            <person name="Sagova-Mareckova M."/>
            <person name="Sedlacek I."/>
            <person name="Provaznik J."/>
            <person name="Kralova S."/>
            <person name="Pavlinic D."/>
            <person name="Benes V."/>
            <person name="Kopecky J."/>
        </authorList>
    </citation>
    <scope>NUCLEOTIDE SEQUENCE [LARGE SCALE GENOMIC DNA]</scope>
    <source>
        <strain evidence="2 3">15Tr583</strain>
    </source>
</reference>
<organism evidence="2 3">
    <name type="scientific">Trebonia kvetii</name>
    <dbReference type="NCBI Taxonomy" id="2480626"/>
    <lineage>
        <taxon>Bacteria</taxon>
        <taxon>Bacillati</taxon>
        <taxon>Actinomycetota</taxon>
        <taxon>Actinomycetes</taxon>
        <taxon>Streptosporangiales</taxon>
        <taxon>Treboniaceae</taxon>
        <taxon>Trebonia</taxon>
    </lineage>
</organism>
<feature type="transmembrane region" description="Helical" evidence="1">
    <location>
        <begin position="9"/>
        <end position="29"/>
    </location>
</feature>
<dbReference type="RefSeq" id="WP_145858124.1">
    <property type="nucleotide sequence ID" value="NZ_RPFW01000006.1"/>
</dbReference>
<dbReference type="InterPro" id="IPR025323">
    <property type="entry name" value="DUF4229"/>
</dbReference>
<feature type="transmembrane region" description="Helical" evidence="1">
    <location>
        <begin position="35"/>
        <end position="53"/>
    </location>
</feature>
<comment type="caution">
    <text evidence="2">The sequence shown here is derived from an EMBL/GenBank/DDBJ whole genome shotgun (WGS) entry which is preliminary data.</text>
</comment>